<dbReference type="EnsemblMetazoa" id="G19638.1">
    <property type="protein sequence ID" value="G19638.1:cds"/>
    <property type="gene ID" value="G19638"/>
</dbReference>
<dbReference type="AlphaFoldDB" id="A0A8W8JN66"/>
<dbReference type="EnsemblMetazoa" id="G19638.7">
    <property type="protein sequence ID" value="G19638.7:cds"/>
    <property type="gene ID" value="G19638"/>
</dbReference>
<dbReference type="EnsemblMetazoa" id="G19638.5">
    <property type="protein sequence ID" value="G19638.5:cds"/>
    <property type="gene ID" value="G19638"/>
</dbReference>
<name>A0A8W8JN66_MAGGI</name>
<dbReference type="EnsemblMetazoa" id="G19638.6">
    <property type="protein sequence ID" value="G19638.6:cds"/>
    <property type="gene ID" value="G19638"/>
</dbReference>
<dbReference type="EnsemblMetazoa" id="G19638.2">
    <property type="protein sequence ID" value="G19638.2:cds"/>
    <property type="gene ID" value="G19638"/>
</dbReference>
<accession>A0A8W8JN66</accession>
<dbReference type="OrthoDB" id="6287208at2759"/>
<protein>
    <submittedName>
        <fullName evidence="2">Uncharacterized protein</fullName>
    </submittedName>
</protein>
<reference evidence="2" key="1">
    <citation type="submission" date="2022-08" db="UniProtKB">
        <authorList>
            <consortium name="EnsemblMetazoa"/>
        </authorList>
    </citation>
    <scope>IDENTIFICATION</scope>
    <source>
        <strain evidence="2">05x7-T-G4-1.051#20</strain>
    </source>
</reference>
<evidence type="ECO:0000313" key="2">
    <source>
        <dbReference type="EnsemblMetazoa" id="G19638.2:cds"/>
    </source>
</evidence>
<keyword evidence="3" id="KW-1185">Reference proteome</keyword>
<feature type="region of interest" description="Disordered" evidence="1">
    <location>
        <begin position="256"/>
        <end position="315"/>
    </location>
</feature>
<dbReference type="OMA" id="MNQRCRE"/>
<feature type="compositionally biased region" description="Polar residues" evidence="1">
    <location>
        <begin position="257"/>
        <end position="269"/>
    </location>
</feature>
<sequence>MRLFQDQVSMEDFEPPPPFLKDPTRDNLKHITQFRDGRHRVATPEKVAIMELSTSFEKRRLGKQQQILTEMNQRCREQEVADLSSKLSNKCVLESERGAVGRSREITYYSTTFMMHKPKTVTEELDMSNKTESPSTTPLPFFEKTYKHFPARKIIKHQGKFELIPRNSRQSPIRTPRVDPSPVKALVSQAMSEPYRKIKLLNSQKINGPVQLNHYIYPRQDQLAPLVLPNIDSTIQDKIDAFSTSRVHLGARAKTMSMDSQVNGTMNSKADQKPPKRVSPYKGDQEIPGTFQENTVGGHPPPPNSTEPPIEVQAH</sequence>
<dbReference type="EnsemblMetazoa" id="G19638.4">
    <property type="protein sequence ID" value="G19638.4:cds"/>
    <property type="gene ID" value="G19638"/>
</dbReference>
<organism evidence="2 3">
    <name type="scientific">Magallana gigas</name>
    <name type="common">Pacific oyster</name>
    <name type="synonym">Crassostrea gigas</name>
    <dbReference type="NCBI Taxonomy" id="29159"/>
    <lineage>
        <taxon>Eukaryota</taxon>
        <taxon>Metazoa</taxon>
        <taxon>Spiralia</taxon>
        <taxon>Lophotrochozoa</taxon>
        <taxon>Mollusca</taxon>
        <taxon>Bivalvia</taxon>
        <taxon>Autobranchia</taxon>
        <taxon>Pteriomorphia</taxon>
        <taxon>Ostreida</taxon>
        <taxon>Ostreoidea</taxon>
        <taxon>Ostreidae</taxon>
        <taxon>Magallana</taxon>
    </lineage>
</organism>
<evidence type="ECO:0000313" key="3">
    <source>
        <dbReference type="Proteomes" id="UP000005408"/>
    </source>
</evidence>
<evidence type="ECO:0000256" key="1">
    <source>
        <dbReference type="SAM" id="MobiDB-lite"/>
    </source>
</evidence>
<proteinExistence type="predicted"/>
<dbReference type="Proteomes" id="UP000005408">
    <property type="component" value="Unassembled WGS sequence"/>
</dbReference>